<evidence type="ECO:0000313" key="8">
    <source>
        <dbReference type="EMBL" id="MBD0824048.1"/>
    </source>
</evidence>
<dbReference type="PANTHER" id="PTHR12778">
    <property type="entry name" value="SOLUTE CARRIER FAMILY 33 ACETYL-COA TRANSPORTER -RELATED"/>
    <property type="match status" value="1"/>
</dbReference>
<keyword evidence="5 6" id="KW-0472">Membrane</keyword>
<feature type="transmembrane region" description="Helical" evidence="6">
    <location>
        <begin position="246"/>
        <end position="269"/>
    </location>
</feature>
<dbReference type="InterPro" id="IPR020846">
    <property type="entry name" value="MFS_dom"/>
</dbReference>
<dbReference type="Proteomes" id="UP000621516">
    <property type="component" value="Unassembled WGS sequence"/>
</dbReference>
<evidence type="ECO:0000256" key="5">
    <source>
        <dbReference type="ARBA" id="ARBA00023136"/>
    </source>
</evidence>
<organism evidence="8 9">
    <name type="scientific">Aestuariibaculum marinum</name>
    <dbReference type="NCBI Taxonomy" id="2683592"/>
    <lineage>
        <taxon>Bacteria</taxon>
        <taxon>Pseudomonadati</taxon>
        <taxon>Bacteroidota</taxon>
        <taxon>Flavobacteriia</taxon>
        <taxon>Flavobacteriales</taxon>
        <taxon>Flavobacteriaceae</taxon>
    </lineage>
</organism>
<proteinExistence type="predicted"/>
<protein>
    <submittedName>
        <fullName evidence="8">MFS transporter</fullName>
    </submittedName>
</protein>
<dbReference type="GO" id="GO:0022857">
    <property type="term" value="F:transmembrane transporter activity"/>
    <property type="evidence" value="ECO:0007669"/>
    <property type="project" value="InterPro"/>
</dbReference>
<evidence type="ECO:0000313" key="9">
    <source>
        <dbReference type="Proteomes" id="UP000621516"/>
    </source>
</evidence>
<evidence type="ECO:0000256" key="4">
    <source>
        <dbReference type="ARBA" id="ARBA00022989"/>
    </source>
</evidence>
<dbReference type="InterPro" id="IPR036259">
    <property type="entry name" value="MFS_trans_sf"/>
</dbReference>
<keyword evidence="9" id="KW-1185">Reference proteome</keyword>
<dbReference type="Pfam" id="PF07690">
    <property type="entry name" value="MFS_1"/>
    <property type="match status" value="1"/>
</dbReference>
<dbReference type="PROSITE" id="PS50850">
    <property type="entry name" value="MFS"/>
    <property type="match status" value="1"/>
</dbReference>
<name>A0A8J6PVZ4_9FLAO</name>
<feature type="transmembrane region" description="Helical" evidence="6">
    <location>
        <begin position="347"/>
        <end position="370"/>
    </location>
</feature>
<feature type="transmembrane region" description="Helical" evidence="6">
    <location>
        <begin position="321"/>
        <end position="341"/>
    </location>
</feature>
<dbReference type="InterPro" id="IPR011701">
    <property type="entry name" value="MFS"/>
</dbReference>
<dbReference type="PANTHER" id="PTHR12778:SF10">
    <property type="entry name" value="MAJOR FACILITATOR SUPERFAMILY DOMAIN-CONTAINING PROTEIN 3"/>
    <property type="match status" value="1"/>
</dbReference>
<keyword evidence="3 6" id="KW-0812">Transmembrane</keyword>
<feature type="transmembrane region" description="Helical" evidence="6">
    <location>
        <begin position="289"/>
        <end position="314"/>
    </location>
</feature>
<dbReference type="InterPro" id="IPR004752">
    <property type="entry name" value="AmpG_permease/AT-1"/>
</dbReference>
<feature type="transmembrane region" description="Helical" evidence="6">
    <location>
        <begin position="382"/>
        <end position="403"/>
    </location>
</feature>
<feature type="transmembrane region" description="Helical" evidence="6">
    <location>
        <begin position="409"/>
        <end position="427"/>
    </location>
</feature>
<evidence type="ECO:0000259" key="7">
    <source>
        <dbReference type="PROSITE" id="PS50850"/>
    </source>
</evidence>
<sequence length="444" mass="49213">MNQKAIRYELADLKQKVYLSENATLRYLVFAALYVCEGIPIGITFYAIPAWLAMNEVSAVSIAAYVSIISIPWSFKFFIAPIIDRYTPIAMGRKRPWIIVAQIGLIISFLSFGFVSEPLGNIQGLMICGFLISLFGSTQDIAIDGMAVDIIPIHQQARANGIMWGSRIIGQSLSLLLGTTLINIVGFTNAITSLSLIIAFLILVPIYFREHRGEKLMPWTKGKASEVSKKAQLTEWKSLFKNLGKVLILPTSLILSLGMIFTGASTGFIEVLFPIFTVQELNWTNTDYSQVYSIASVVGGGFSMVAGGVIIDFIGTKKMALILISLLALVILSFGLISNSWQNISTVYGFIILFNLLNTLLTVALLAMAMKISWHKISASQFTLYMTCNNLGIIIGPWLFGLIQEKLQWNQVFFCGAAIPFFAFFIYKTINIKKHLTTLENLTE</sequence>
<dbReference type="EMBL" id="JACVXD010000003">
    <property type="protein sequence ID" value="MBD0824048.1"/>
    <property type="molecule type" value="Genomic_DNA"/>
</dbReference>
<accession>A0A8J6PVZ4</accession>
<keyword evidence="2" id="KW-0813">Transport</keyword>
<feature type="transmembrane region" description="Helical" evidence="6">
    <location>
        <begin position="95"/>
        <end position="116"/>
    </location>
</feature>
<reference evidence="8 9" key="1">
    <citation type="journal article" date="2018" name="J. Microbiol.">
        <title>Aestuariibaculum marinum sp. nov., a marine bacterium isolated from seawater in South Korea.</title>
        <authorList>
            <person name="Choi J."/>
            <person name="Lee D."/>
            <person name="Jang J.H."/>
            <person name="Cha S."/>
            <person name="Seo T."/>
        </authorList>
    </citation>
    <scope>NUCLEOTIDE SEQUENCE [LARGE SCALE GENOMIC DNA]</scope>
    <source>
        <strain evidence="8 9">IP7</strain>
    </source>
</reference>
<evidence type="ECO:0000256" key="1">
    <source>
        <dbReference type="ARBA" id="ARBA00004141"/>
    </source>
</evidence>
<feature type="transmembrane region" description="Helical" evidence="6">
    <location>
        <begin position="25"/>
        <end position="48"/>
    </location>
</feature>
<feature type="domain" description="Major facilitator superfamily (MFS) profile" evidence="7">
    <location>
        <begin position="251"/>
        <end position="444"/>
    </location>
</feature>
<gene>
    <name evidence="8" type="ORF">ICJ85_08430</name>
</gene>
<comment type="subcellular location">
    <subcellularLocation>
        <location evidence="1">Membrane</location>
        <topology evidence="1">Multi-pass membrane protein</topology>
    </subcellularLocation>
</comment>
<dbReference type="GO" id="GO:0016020">
    <property type="term" value="C:membrane"/>
    <property type="evidence" value="ECO:0007669"/>
    <property type="project" value="UniProtKB-SubCell"/>
</dbReference>
<evidence type="ECO:0000256" key="2">
    <source>
        <dbReference type="ARBA" id="ARBA00022448"/>
    </source>
</evidence>
<dbReference type="RefSeq" id="WP_188223353.1">
    <property type="nucleotide sequence ID" value="NZ_JACVXD010000003.1"/>
</dbReference>
<dbReference type="Gene3D" id="1.20.1250.20">
    <property type="entry name" value="MFS general substrate transporter like domains"/>
    <property type="match status" value="1"/>
</dbReference>
<feature type="transmembrane region" description="Helical" evidence="6">
    <location>
        <begin position="190"/>
        <end position="208"/>
    </location>
</feature>
<evidence type="ECO:0000256" key="3">
    <source>
        <dbReference type="ARBA" id="ARBA00022692"/>
    </source>
</evidence>
<comment type="caution">
    <text evidence="8">The sequence shown here is derived from an EMBL/GenBank/DDBJ whole genome shotgun (WGS) entry which is preliminary data.</text>
</comment>
<evidence type="ECO:0000256" key="6">
    <source>
        <dbReference type="SAM" id="Phobius"/>
    </source>
</evidence>
<keyword evidence="4 6" id="KW-1133">Transmembrane helix</keyword>
<dbReference type="AlphaFoldDB" id="A0A8J6PVZ4"/>
<dbReference type="SUPFAM" id="SSF103473">
    <property type="entry name" value="MFS general substrate transporter"/>
    <property type="match status" value="1"/>
</dbReference>
<feature type="transmembrane region" description="Helical" evidence="6">
    <location>
        <begin position="60"/>
        <end position="83"/>
    </location>
</feature>